<evidence type="ECO:0000256" key="1">
    <source>
        <dbReference type="SAM" id="MobiDB-lite"/>
    </source>
</evidence>
<dbReference type="EMBL" id="CP034036">
    <property type="protein sequence ID" value="QCR05220.1"/>
    <property type="molecule type" value="Genomic_DNA"/>
</dbReference>
<evidence type="ECO:0000313" key="2">
    <source>
        <dbReference type="EMBL" id="QCR05220.1"/>
    </source>
</evidence>
<organism evidence="2 3">
    <name type="scientific">Brenneria nigrifluens DSM 30175 = ATCC 13028</name>
    <dbReference type="NCBI Taxonomy" id="1121120"/>
    <lineage>
        <taxon>Bacteria</taxon>
        <taxon>Pseudomonadati</taxon>
        <taxon>Pseudomonadota</taxon>
        <taxon>Gammaproteobacteria</taxon>
        <taxon>Enterobacterales</taxon>
        <taxon>Pectobacteriaceae</taxon>
        <taxon>Brenneria</taxon>
    </lineage>
</organism>
<feature type="compositionally biased region" description="Low complexity" evidence="1">
    <location>
        <begin position="8"/>
        <end position="17"/>
    </location>
</feature>
<name>A0ABX5V4P7_9GAMM</name>
<keyword evidence="3" id="KW-1185">Reference proteome</keyword>
<reference evidence="2 3" key="1">
    <citation type="submission" date="2018-11" db="EMBL/GenBank/DDBJ databases">
        <title>Genome sequences of Brenneria nigrifluens and Brenneria rubrifaciens.</title>
        <authorList>
            <person name="Poret-Peterson A.T."/>
            <person name="McClean A.E."/>
            <person name="Kluepfel D.A."/>
        </authorList>
    </citation>
    <scope>NUCLEOTIDE SEQUENCE [LARGE SCALE GENOMIC DNA]</scope>
    <source>
        <strain evidence="2 3">ATCC 13028</strain>
    </source>
</reference>
<proteinExistence type="predicted"/>
<feature type="region of interest" description="Disordered" evidence="1">
    <location>
        <begin position="1"/>
        <end position="20"/>
    </location>
</feature>
<feature type="compositionally biased region" description="Basic and acidic residues" evidence="1">
    <location>
        <begin position="43"/>
        <end position="75"/>
    </location>
</feature>
<accession>A0ABX5V4P7</accession>
<dbReference type="Proteomes" id="UP000303847">
    <property type="component" value="Chromosome"/>
</dbReference>
<evidence type="ECO:0008006" key="4">
    <source>
        <dbReference type="Google" id="ProtNLM"/>
    </source>
</evidence>
<feature type="region of interest" description="Disordered" evidence="1">
    <location>
        <begin position="30"/>
        <end position="75"/>
    </location>
</feature>
<gene>
    <name evidence="2" type="ORF">EH206_14120</name>
</gene>
<evidence type="ECO:0000313" key="3">
    <source>
        <dbReference type="Proteomes" id="UP000303847"/>
    </source>
</evidence>
<protein>
    <recommendedName>
        <fullName evidence="4">Transposase</fullName>
    </recommendedName>
</protein>
<sequence>MSGRDAAKASAAPDKNAGSVFEQHLCWPVRASPMDGTSIPRQWRPDQRSRTPKASRSDDTILQRKMEQRLRWPVG</sequence>